<gene>
    <name evidence="1" type="ORF">FDB51_07925</name>
</gene>
<comment type="caution">
    <text evidence="1">The sequence shown here is derived from an EMBL/GenBank/DDBJ whole genome shotgun (WGS) entry which is preliminary data.</text>
</comment>
<organism evidence="1 2">
    <name type="scientific">Clostridium botulinum</name>
    <dbReference type="NCBI Taxonomy" id="1491"/>
    <lineage>
        <taxon>Bacteria</taxon>
        <taxon>Bacillati</taxon>
        <taxon>Bacillota</taxon>
        <taxon>Clostridia</taxon>
        <taxon>Eubacteriales</taxon>
        <taxon>Clostridiaceae</taxon>
        <taxon>Clostridium</taxon>
    </lineage>
</organism>
<dbReference type="RefSeq" id="WP_053342099.1">
    <property type="nucleotide sequence ID" value="NZ_LFPD01000034.1"/>
</dbReference>
<dbReference type="EMBL" id="SWVK01000009">
    <property type="protein sequence ID" value="NFN35057.1"/>
    <property type="molecule type" value="Genomic_DNA"/>
</dbReference>
<evidence type="ECO:0000313" key="1">
    <source>
        <dbReference type="EMBL" id="NFN35057.1"/>
    </source>
</evidence>
<evidence type="ECO:0000313" key="2">
    <source>
        <dbReference type="Proteomes" id="UP000473681"/>
    </source>
</evidence>
<dbReference type="Proteomes" id="UP000473681">
    <property type="component" value="Unassembled WGS sequence"/>
</dbReference>
<reference evidence="1 2" key="1">
    <citation type="submission" date="2019-04" db="EMBL/GenBank/DDBJ databases">
        <title>Genome sequencing of Clostridium botulinum Groups I-IV and Clostridium butyricum.</title>
        <authorList>
            <person name="Brunt J."/>
            <person name="Van Vliet A.H.M."/>
            <person name="Stringer S.C."/>
            <person name="Carter A.T."/>
            <person name="Peck M.W."/>
        </authorList>
    </citation>
    <scope>NUCLEOTIDE SEQUENCE [LARGE SCALE GENOMIC DNA]</scope>
    <source>
        <strain evidence="1 2">CB-K-33E</strain>
    </source>
</reference>
<protein>
    <submittedName>
        <fullName evidence="1">Uncharacterized protein</fullName>
    </submittedName>
</protein>
<sequence length="164" mass="19494">MAFLPFHENPEVEKHMIFCWENKILTTFEKTERESYNKALEIYKKETGDDNLYILDDTYDIDGSLRTNLSALHYKERKNCSRFWEIHDVLEYKEMINKHKKGDKIEMFLKPTNGGCSPEDHEHIIGRLIDNNEECIKIKSDKNDELRKIKYIDIALIDDGHIDI</sequence>
<accession>A0A846JQY7</accession>
<name>A0A846JQY7_CLOBO</name>
<dbReference type="AlphaFoldDB" id="A0A846JQY7"/>
<proteinExistence type="predicted"/>